<gene>
    <name evidence="1" type="ORF">PBIL07802_LOCUS7126</name>
    <name evidence="2" type="ORF">PBIL07802_LOCUS7127</name>
    <name evidence="3" type="ORF">PBIL07802_LOCUS7128</name>
    <name evidence="4" type="ORF">PBIL07802_LOCUS7129</name>
</gene>
<dbReference type="EMBL" id="HBIB01011032">
    <property type="protein sequence ID" value="CAE0244946.1"/>
    <property type="molecule type" value="Transcribed_RNA"/>
</dbReference>
<dbReference type="EMBL" id="HBIB01011033">
    <property type="protein sequence ID" value="CAE0244947.1"/>
    <property type="molecule type" value="Transcribed_RNA"/>
</dbReference>
<dbReference type="EMBL" id="HBIB01011035">
    <property type="protein sequence ID" value="CAE0244949.1"/>
    <property type="molecule type" value="Transcribed_RNA"/>
</dbReference>
<name>A0A7S3D331_9EUKA</name>
<dbReference type="AlphaFoldDB" id="A0A7S3D331"/>
<protein>
    <submittedName>
        <fullName evidence="3">Uncharacterized protein</fullName>
    </submittedName>
</protein>
<accession>A0A7S3D331</accession>
<organism evidence="3">
    <name type="scientific">Palpitomonas bilix</name>
    <dbReference type="NCBI Taxonomy" id="652834"/>
    <lineage>
        <taxon>Eukaryota</taxon>
        <taxon>Eukaryota incertae sedis</taxon>
    </lineage>
</organism>
<evidence type="ECO:0000313" key="2">
    <source>
        <dbReference type="EMBL" id="CAE0244947.1"/>
    </source>
</evidence>
<evidence type="ECO:0000313" key="3">
    <source>
        <dbReference type="EMBL" id="CAE0244948.1"/>
    </source>
</evidence>
<evidence type="ECO:0000313" key="4">
    <source>
        <dbReference type="EMBL" id="CAE0244949.1"/>
    </source>
</evidence>
<evidence type="ECO:0000313" key="1">
    <source>
        <dbReference type="EMBL" id="CAE0244946.1"/>
    </source>
</evidence>
<reference evidence="3" key="1">
    <citation type="submission" date="2021-01" db="EMBL/GenBank/DDBJ databases">
        <authorList>
            <person name="Corre E."/>
            <person name="Pelletier E."/>
            <person name="Niang G."/>
            <person name="Scheremetjew M."/>
            <person name="Finn R."/>
            <person name="Kale V."/>
            <person name="Holt S."/>
            <person name="Cochrane G."/>
            <person name="Meng A."/>
            <person name="Brown T."/>
            <person name="Cohen L."/>
        </authorList>
    </citation>
    <scope>NUCLEOTIDE SEQUENCE</scope>
    <source>
        <strain evidence="3">NIES-2562</strain>
    </source>
</reference>
<proteinExistence type="predicted"/>
<dbReference type="EMBL" id="HBIB01011034">
    <property type="protein sequence ID" value="CAE0244948.1"/>
    <property type="molecule type" value="Transcribed_RNA"/>
</dbReference>
<sequence length="151" mass="17183">MLVLCCVDGMMTLSKLLNIYYHVWDKKKQQLLPIHKYTKKVNQWIQKCSELLGVKKVVLDIGACRCLYKRASVAHPVALDAAKETTFTSARLALKKAIKITAKDRAKNKKIERSLVSFLQFCVALCNKKISGKKRKSCDASEQRGAKRRKI</sequence>